<dbReference type="SUPFAM" id="SSF63737">
    <property type="entry name" value="Leukotriene A4 hydrolase N-terminal domain"/>
    <property type="match status" value="1"/>
</dbReference>
<dbReference type="InterPro" id="IPR014782">
    <property type="entry name" value="Peptidase_M1_dom"/>
</dbReference>
<dbReference type="KEGG" id="asau:88173498"/>
<dbReference type="InterPro" id="IPR049980">
    <property type="entry name" value="LTA4H_cat"/>
</dbReference>
<dbReference type="Gene3D" id="1.10.390.10">
    <property type="entry name" value="Neutral Protease Domain 2"/>
    <property type="match status" value="1"/>
</dbReference>
<dbReference type="EC" id="3.3.2.10" evidence="16"/>
<name>A0AAX4H9A7_9ASCO</name>
<dbReference type="GO" id="GO:0004301">
    <property type="term" value="F:epoxide hydrolase activity"/>
    <property type="evidence" value="ECO:0007669"/>
    <property type="project" value="UniProtKB-EC"/>
</dbReference>
<evidence type="ECO:0000256" key="14">
    <source>
        <dbReference type="PIRSR" id="PIRSR612777-2"/>
    </source>
</evidence>
<dbReference type="Gene3D" id="1.25.40.320">
    <property type="entry name" value="Peptidase M1, leukotriene A4 hydrolase/aminopeptidase C-terminal domain"/>
    <property type="match status" value="1"/>
</dbReference>
<dbReference type="SMART" id="SM01263">
    <property type="entry name" value="Leuk-A4-hydro_C"/>
    <property type="match status" value="1"/>
</dbReference>
<evidence type="ECO:0000256" key="15">
    <source>
        <dbReference type="PIRSR" id="PIRSR612777-3"/>
    </source>
</evidence>
<dbReference type="NCBIfam" id="TIGR02411">
    <property type="entry name" value="leuko_A4_hydro"/>
    <property type="match status" value="1"/>
</dbReference>
<dbReference type="EC" id="3.4.11.-" evidence="16"/>
<keyword evidence="12" id="KW-0539">Nucleus</keyword>
<dbReference type="RefSeq" id="XP_062877513.1">
    <property type="nucleotide sequence ID" value="XM_063021443.1"/>
</dbReference>
<dbReference type="Pfam" id="PF01433">
    <property type="entry name" value="Peptidase_M1"/>
    <property type="match status" value="1"/>
</dbReference>
<dbReference type="InterPro" id="IPR034015">
    <property type="entry name" value="M1_LTA4H"/>
</dbReference>
<proteinExistence type="inferred from homology"/>
<dbReference type="AlphaFoldDB" id="A0AAX4H9A7"/>
<evidence type="ECO:0000256" key="6">
    <source>
        <dbReference type="ARBA" id="ARBA00022490"/>
    </source>
</evidence>
<comment type="similarity">
    <text evidence="5 16">Belongs to the peptidase M1 family.</text>
</comment>
<dbReference type="EMBL" id="CP138896">
    <property type="protein sequence ID" value="WPK25130.1"/>
    <property type="molecule type" value="Genomic_DNA"/>
</dbReference>
<dbReference type="GO" id="GO:0005634">
    <property type="term" value="C:nucleus"/>
    <property type="evidence" value="ECO:0007669"/>
    <property type="project" value="UniProtKB-SubCell"/>
</dbReference>
<evidence type="ECO:0000313" key="19">
    <source>
        <dbReference type="Proteomes" id="UP001338582"/>
    </source>
</evidence>
<dbReference type="SUPFAM" id="SSF48371">
    <property type="entry name" value="ARM repeat"/>
    <property type="match status" value="1"/>
</dbReference>
<dbReference type="Pfam" id="PF17900">
    <property type="entry name" value="Peptidase_M1_N"/>
    <property type="match status" value="1"/>
</dbReference>
<accession>A0AAX4H9A7</accession>
<dbReference type="GO" id="GO:0005829">
    <property type="term" value="C:cytosol"/>
    <property type="evidence" value="ECO:0007669"/>
    <property type="project" value="TreeGrafter"/>
</dbReference>
<dbReference type="PRINTS" id="PR00756">
    <property type="entry name" value="ALADIPTASE"/>
</dbReference>
<dbReference type="InterPro" id="IPR042097">
    <property type="entry name" value="Aminopeptidase_N-like_N_sf"/>
</dbReference>
<comment type="catalytic activity">
    <reaction evidence="1 16">
        <text>an epoxide + H2O = an ethanediol</text>
        <dbReference type="Rhea" id="RHEA:19037"/>
        <dbReference type="ChEBI" id="CHEBI:15377"/>
        <dbReference type="ChEBI" id="CHEBI:32955"/>
        <dbReference type="ChEBI" id="CHEBI:140594"/>
        <dbReference type="EC" id="3.3.2.10"/>
    </reaction>
</comment>
<evidence type="ECO:0000256" key="16">
    <source>
        <dbReference type="RuleBase" id="RU361141"/>
    </source>
</evidence>
<dbReference type="InterPro" id="IPR038502">
    <property type="entry name" value="M1_LTA-4_hydro/amino_C_sf"/>
</dbReference>
<organism evidence="18 19">
    <name type="scientific">Australozyma saopauloensis</name>
    <dbReference type="NCBI Taxonomy" id="291208"/>
    <lineage>
        <taxon>Eukaryota</taxon>
        <taxon>Fungi</taxon>
        <taxon>Dikarya</taxon>
        <taxon>Ascomycota</taxon>
        <taxon>Saccharomycotina</taxon>
        <taxon>Pichiomycetes</taxon>
        <taxon>Metschnikowiaceae</taxon>
        <taxon>Australozyma</taxon>
    </lineage>
</organism>
<dbReference type="Gene3D" id="3.30.2010.30">
    <property type="match status" value="1"/>
</dbReference>
<evidence type="ECO:0000256" key="11">
    <source>
        <dbReference type="ARBA" id="ARBA00023049"/>
    </source>
</evidence>
<dbReference type="GO" id="GO:0008237">
    <property type="term" value="F:metallopeptidase activity"/>
    <property type="evidence" value="ECO:0007669"/>
    <property type="project" value="UniProtKB-KW"/>
</dbReference>
<keyword evidence="6 16" id="KW-0963">Cytoplasm</keyword>
<comment type="subcellular location">
    <subcellularLocation>
        <location evidence="4 16">Cytoplasm</location>
    </subcellularLocation>
    <subcellularLocation>
        <location evidence="3">Nucleus</location>
    </subcellularLocation>
</comment>
<dbReference type="FunFam" id="2.60.40.1730:FF:000004">
    <property type="entry name" value="Leukotriene A(4) hydrolase"/>
    <property type="match status" value="1"/>
</dbReference>
<evidence type="ECO:0000259" key="17">
    <source>
        <dbReference type="SMART" id="SM01263"/>
    </source>
</evidence>
<dbReference type="FunFam" id="1.25.40.320:FF:000001">
    <property type="entry name" value="Leukotriene A(4) hydrolase"/>
    <property type="match status" value="1"/>
</dbReference>
<dbReference type="Pfam" id="PF09127">
    <property type="entry name" value="Leuk-A4-hydro_C"/>
    <property type="match status" value="1"/>
</dbReference>
<comment type="cofactor">
    <cofactor evidence="15 16">
        <name>Zn(2+)</name>
        <dbReference type="ChEBI" id="CHEBI:29105"/>
    </cofactor>
    <text evidence="15 16">Binds 1 zinc ion per subunit.</text>
</comment>
<keyword evidence="10 15" id="KW-0862">Zinc</keyword>
<evidence type="ECO:0000256" key="8">
    <source>
        <dbReference type="ARBA" id="ARBA00022723"/>
    </source>
</evidence>
<keyword evidence="19" id="KW-1185">Reference proteome</keyword>
<evidence type="ECO:0000256" key="7">
    <source>
        <dbReference type="ARBA" id="ARBA00022670"/>
    </source>
</evidence>
<dbReference type="FunFam" id="1.10.390.10:FF:000009">
    <property type="entry name" value="Leukotriene A(4) hydrolase"/>
    <property type="match status" value="1"/>
</dbReference>
<keyword evidence="8 15" id="KW-0479">Metal-binding</keyword>
<feature type="binding site" evidence="15">
    <location>
        <position position="302"/>
    </location>
    <ligand>
        <name>Zn(2+)</name>
        <dbReference type="ChEBI" id="CHEBI:29105"/>
        <note>catalytic</note>
    </ligand>
</feature>
<dbReference type="PANTHER" id="PTHR45726">
    <property type="entry name" value="LEUKOTRIENE A-4 HYDROLASE"/>
    <property type="match status" value="1"/>
</dbReference>
<dbReference type="InterPro" id="IPR045357">
    <property type="entry name" value="Aminopeptidase_N-like_N"/>
</dbReference>
<dbReference type="InterPro" id="IPR001930">
    <property type="entry name" value="Peptidase_M1"/>
</dbReference>
<keyword evidence="9 16" id="KW-0378">Hydrolase</keyword>
<dbReference type="InterPro" id="IPR027268">
    <property type="entry name" value="Peptidase_M4/M1_CTD_sf"/>
</dbReference>
<protein>
    <recommendedName>
        <fullName evidence="16">Leukotriene A(4) hydrolase</fullName>
        <shortName evidence="16">LTA-4 hydrolase</shortName>
        <ecNumber evidence="16">3.3.2.10</ecNumber>
        <ecNumber evidence="16">3.4.11.-</ecNumber>
    </recommendedName>
</protein>
<dbReference type="Gene3D" id="2.60.40.1730">
    <property type="entry name" value="tricorn interacting facor f3 domain"/>
    <property type="match status" value="1"/>
</dbReference>
<evidence type="ECO:0000256" key="12">
    <source>
        <dbReference type="ARBA" id="ARBA00023242"/>
    </source>
</evidence>
<reference evidence="18 19" key="1">
    <citation type="submission" date="2023-10" db="EMBL/GenBank/DDBJ databases">
        <title>Draft Genome Sequence of Candida saopaulonensis from a very Premature Infant with Sepsis.</title>
        <authorList>
            <person name="Ning Y."/>
            <person name="Dai R."/>
            <person name="Xiao M."/>
            <person name="Xu Y."/>
            <person name="Yan Q."/>
            <person name="Zhang L."/>
        </authorList>
    </citation>
    <scope>NUCLEOTIDE SEQUENCE [LARGE SCALE GENOMIC DNA]</scope>
    <source>
        <strain evidence="18 19">19XY460</strain>
    </source>
</reference>
<evidence type="ECO:0000256" key="3">
    <source>
        <dbReference type="ARBA" id="ARBA00004123"/>
    </source>
</evidence>
<gene>
    <name evidence="18" type="ORF">PUMCH_002433</name>
</gene>
<feature type="binding site" evidence="15">
    <location>
        <position position="321"/>
    </location>
    <ligand>
        <name>Zn(2+)</name>
        <dbReference type="ChEBI" id="CHEBI:29105"/>
        <note>catalytic</note>
    </ligand>
</feature>
<sequence>MLSEKVRNIIAEHRPKISPEIDPSTLSNYTAFNIGTVYLKFDVDFEKKIVAGEVRYALENIGDAKEVILDTSYLSIQKTTVNGKVVEFSVHERKGPLGSPLSIPLDESTQIDLAIEFETTSQCTALQFLEKEATDGKNAPYLFSQCQAIHARSLFPCFDTPSVKTKYEYEATSELPVIMSGRPQSVQGNVYKFSQPIPIPSYLVAIASGDIDKLPIGPRSHVYCEPKHLGACQHEFKEDMEPFLVAAEQLVFPYPWDQYDALVLPLSFPYGGMENPNATFVTPTLISGDRQNVDVIAHELAHSWSGNLVTNCSWEHFWLNEGWTVYLERRIQGSIHGEPTRHFSAIIGWSDLENSIRAMGDSAKRYSTLVQDLKDRSDPDDAFSTVPYEKGFNLLFLIEQTVGGKESFDAFIHHYFKKFQFKSLDTYQFLDELYSFFSSKSDQLDSIDWKSWLYKPGMPPTKPKFDTSMVDVCYSLADKWYHAVKNEESSDFHKLFKALDIEYFTANQSVVFLDTLASYEKDGSLKWTSKALNALSDIYSSYSKNNNAEVLFRWYVVQVQGRNTDFYDKLGEWLGTVGRMKFVRPGYVLLNKVDSKLAVEYFRKFESRYHPICQAMVKKDLGLA</sequence>
<evidence type="ECO:0000256" key="2">
    <source>
        <dbReference type="ARBA" id="ARBA00002142"/>
    </source>
</evidence>
<dbReference type="GO" id="GO:0006508">
    <property type="term" value="P:proteolysis"/>
    <property type="evidence" value="ECO:0007669"/>
    <property type="project" value="UniProtKB-KW"/>
</dbReference>
<dbReference type="GeneID" id="88173498"/>
<evidence type="ECO:0000256" key="13">
    <source>
        <dbReference type="PIRSR" id="PIRSR612777-1"/>
    </source>
</evidence>
<feature type="binding site" evidence="14">
    <location>
        <begin position="145"/>
        <end position="147"/>
    </location>
    <ligand>
        <name>a peptide</name>
        <dbReference type="ChEBI" id="CHEBI:60466"/>
    </ligand>
</feature>
<comment type="function">
    <text evidence="2">Aminopeptidase that preferentially cleaves di- and tripeptides. Also has low epoxide hydrolase activity (in vitro). Can hydrolyze the epoxide leukotriene LTA(4) but it forms preferentially 5,6-dihydroxy-7,9,11,14-eicosatetraenoic acid rather than the cytokine leukotriene B(4) as the product compared to the homologous mammalian enzyme (in vitro).</text>
</comment>
<evidence type="ECO:0000256" key="1">
    <source>
        <dbReference type="ARBA" id="ARBA00001268"/>
    </source>
</evidence>
<dbReference type="Proteomes" id="UP001338582">
    <property type="component" value="Chromosome 3"/>
</dbReference>
<feature type="binding site" evidence="15">
    <location>
        <position position="298"/>
    </location>
    <ligand>
        <name>Zn(2+)</name>
        <dbReference type="ChEBI" id="CHEBI:29105"/>
        <note>catalytic</note>
    </ligand>
</feature>
<feature type="active site" description="Proton acceptor" evidence="13">
    <location>
        <position position="299"/>
    </location>
</feature>
<evidence type="ECO:0000256" key="10">
    <source>
        <dbReference type="ARBA" id="ARBA00022833"/>
    </source>
</evidence>
<keyword evidence="7 16" id="KW-0645">Protease</keyword>
<evidence type="ECO:0000256" key="9">
    <source>
        <dbReference type="ARBA" id="ARBA00022801"/>
    </source>
</evidence>
<feature type="binding site" evidence="14">
    <location>
        <begin position="269"/>
        <end position="274"/>
    </location>
    <ligand>
        <name>a peptide</name>
        <dbReference type="ChEBI" id="CHEBI:60466"/>
    </ligand>
</feature>
<keyword evidence="11 16" id="KW-0482">Metalloprotease</keyword>
<evidence type="ECO:0000256" key="5">
    <source>
        <dbReference type="ARBA" id="ARBA00010136"/>
    </source>
</evidence>
<dbReference type="SUPFAM" id="SSF55486">
    <property type="entry name" value="Metalloproteases ('zincins'), catalytic domain"/>
    <property type="match status" value="1"/>
</dbReference>
<dbReference type="CDD" id="cd09599">
    <property type="entry name" value="M1_LTA4H"/>
    <property type="match status" value="1"/>
</dbReference>
<dbReference type="InterPro" id="IPR016024">
    <property type="entry name" value="ARM-type_fold"/>
</dbReference>
<evidence type="ECO:0000313" key="18">
    <source>
        <dbReference type="EMBL" id="WPK25130.1"/>
    </source>
</evidence>
<dbReference type="PANTHER" id="PTHR45726:SF3">
    <property type="entry name" value="LEUKOTRIENE A-4 HYDROLASE"/>
    <property type="match status" value="1"/>
</dbReference>
<dbReference type="InterPro" id="IPR012777">
    <property type="entry name" value="LTA4H"/>
</dbReference>
<feature type="binding site" evidence="14">
    <location>
        <begin position="579"/>
        <end position="581"/>
    </location>
    <ligand>
        <name>a peptide</name>
        <dbReference type="ChEBI" id="CHEBI:60466"/>
    </ligand>
</feature>
<dbReference type="FunFam" id="3.30.2010.30:FF:000001">
    <property type="entry name" value="Leukotriene A(4) hydrolase"/>
    <property type="match status" value="1"/>
</dbReference>
<dbReference type="InterPro" id="IPR015211">
    <property type="entry name" value="Peptidase_M1_C"/>
</dbReference>
<dbReference type="GO" id="GO:0004177">
    <property type="term" value="F:aminopeptidase activity"/>
    <property type="evidence" value="ECO:0007669"/>
    <property type="project" value="TreeGrafter"/>
</dbReference>
<dbReference type="GO" id="GO:0008270">
    <property type="term" value="F:zinc ion binding"/>
    <property type="evidence" value="ECO:0007669"/>
    <property type="project" value="InterPro"/>
</dbReference>
<feature type="active site" description="Proton donor" evidence="13">
    <location>
        <position position="388"/>
    </location>
</feature>
<feature type="domain" description="Peptidase M1 leukotriene A4 hydrolase/aminopeptidase C-terminal" evidence="17">
    <location>
        <begin position="468"/>
        <end position="621"/>
    </location>
</feature>
<evidence type="ECO:0000256" key="4">
    <source>
        <dbReference type="ARBA" id="ARBA00004496"/>
    </source>
</evidence>